<comment type="caution">
    <text evidence="1">The sequence shown here is derived from an EMBL/GenBank/DDBJ whole genome shotgun (WGS) entry which is preliminary data.</text>
</comment>
<accession>A0A0V1KH46</accession>
<protein>
    <submittedName>
        <fullName evidence="1">Uncharacterized protein</fullName>
    </submittedName>
</protein>
<gene>
    <name evidence="1" type="ORF">T02_11114</name>
</gene>
<dbReference type="EMBL" id="JYDW01003082">
    <property type="protein sequence ID" value="KRZ46514.1"/>
    <property type="molecule type" value="Genomic_DNA"/>
</dbReference>
<name>A0A0V1KH46_9BILA</name>
<dbReference type="Proteomes" id="UP000054721">
    <property type="component" value="Unassembled WGS sequence"/>
</dbReference>
<evidence type="ECO:0000313" key="2">
    <source>
        <dbReference type="Proteomes" id="UP000054721"/>
    </source>
</evidence>
<sequence length="41" mass="4621">MSWALLDSLTLMKLTCPSRCQDPLRHQLQSTIIYYVIGPAG</sequence>
<organism evidence="1 2">
    <name type="scientific">Trichinella nativa</name>
    <dbReference type="NCBI Taxonomy" id="6335"/>
    <lineage>
        <taxon>Eukaryota</taxon>
        <taxon>Metazoa</taxon>
        <taxon>Ecdysozoa</taxon>
        <taxon>Nematoda</taxon>
        <taxon>Enoplea</taxon>
        <taxon>Dorylaimia</taxon>
        <taxon>Trichinellida</taxon>
        <taxon>Trichinellidae</taxon>
        <taxon>Trichinella</taxon>
    </lineage>
</organism>
<dbReference type="AlphaFoldDB" id="A0A0V1KH46"/>
<proteinExistence type="predicted"/>
<keyword evidence="2" id="KW-1185">Reference proteome</keyword>
<evidence type="ECO:0000313" key="1">
    <source>
        <dbReference type="EMBL" id="KRZ46514.1"/>
    </source>
</evidence>
<reference evidence="1 2" key="1">
    <citation type="submission" date="2015-05" db="EMBL/GenBank/DDBJ databases">
        <title>Evolution of Trichinella species and genotypes.</title>
        <authorList>
            <person name="Korhonen P.K."/>
            <person name="Edoardo P."/>
            <person name="Giuseppe L.R."/>
            <person name="Gasser R.B."/>
        </authorList>
    </citation>
    <scope>NUCLEOTIDE SEQUENCE [LARGE SCALE GENOMIC DNA]</scope>
    <source>
        <strain evidence="1">ISS10</strain>
    </source>
</reference>